<evidence type="ECO:0000313" key="2">
    <source>
        <dbReference type="EMBL" id="KAH7014674.1"/>
    </source>
</evidence>
<protein>
    <submittedName>
        <fullName evidence="2">Heterokaryon incompatibility protein-domain-containing protein</fullName>
    </submittedName>
</protein>
<dbReference type="PANTHER" id="PTHR33112">
    <property type="entry name" value="DOMAIN PROTEIN, PUTATIVE-RELATED"/>
    <property type="match status" value="1"/>
</dbReference>
<comment type="caution">
    <text evidence="2">The sequence shown here is derived from an EMBL/GenBank/DDBJ whole genome shotgun (WGS) entry which is preliminary data.</text>
</comment>
<dbReference type="Proteomes" id="UP000774617">
    <property type="component" value="Unassembled WGS sequence"/>
</dbReference>
<dbReference type="EMBL" id="JAGTJR010000079">
    <property type="protein sequence ID" value="KAH7014674.1"/>
    <property type="molecule type" value="Genomic_DNA"/>
</dbReference>
<evidence type="ECO:0000259" key="1">
    <source>
        <dbReference type="Pfam" id="PF06985"/>
    </source>
</evidence>
<dbReference type="PANTHER" id="PTHR33112:SF16">
    <property type="entry name" value="HETEROKARYON INCOMPATIBILITY DOMAIN-CONTAINING PROTEIN"/>
    <property type="match status" value="1"/>
</dbReference>
<proteinExistence type="predicted"/>
<dbReference type="SUPFAM" id="SSF48403">
    <property type="entry name" value="Ankyrin repeat"/>
    <property type="match status" value="1"/>
</dbReference>
<keyword evidence="3" id="KW-1185">Reference proteome</keyword>
<gene>
    <name evidence="2" type="ORF">B0J12DRAFT_420667</name>
</gene>
<evidence type="ECO:0000313" key="3">
    <source>
        <dbReference type="Proteomes" id="UP000774617"/>
    </source>
</evidence>
<sequence>MMHQLFAVVKKFMKNLLTSLRMKEVKPSDWTDLHWAVWCQDLVAVKEILASSHAEVNTKDKFGWTPLHLACCSEFSTVWERDQMEGRGLSPTRNTGKVLSSRPGAEERYSAWSYTFSRYVVPPPVEFAQQTVSFMVALELLQAEAGVGTTTKTSLTPLHCAASSGWIDHINTLCSSGAPLQSGYGCSPACYAICPPHPLDDDDLPMIGNQLVPVKRRRLGENRQLGLEYLRKKLGPDAWGRVQTHSGCRSSPLPGFTWPSARFESWYIDELLPNASRNCLPGAVEAVSLEKSMNFCALCEGLSLQVLQSATGYIHANSLQALEISSHACDGCKFFISFLESRLSCTSSDDVTQVILRISREATSNGRGSVLRLLLSGGCYCNRQRSVEDRSLDFTQCLGKCDVMLMEDIGLDMCLGDYQASLINRLMYGRIPEPDSTSDASVATARVWLDRCQSIHTACNQRHNEEQSALPTRLVYVGELQNPESVHIVLGSQVSGDYAAFSHRWVSDGTTSWVTKKANVEDRMRQLDMSALPNGIQDAVKFCRRLGIPYIWIDSLCIIQDCEADWASESVKMLQVFGNAALTLFSDCAQNDAHHFLKARKAGVFQNRKGLTMPIQGSQGAAVEVLLLQRYSRYRSRLPAKAQELFRSDILKSTLSERGWIFQEQAISRRRLHFGSHQMYWMCGEEAQSEDGSDLSQVIPFWLGYGLTGAMNPASSPDHEQWGTMIENYTRRRLTKPADRLRALSGLAHLFGERYDDKYLGGLWTKQLKFNLLWAAQPPKCLPMFGSGTHSTCSLAYQSEPVVSWTWAATDCSITYPYLRARRTEVSPQYCVIKAPILTHTVDGFSSLPSAATPISILGRLEKAVTAGKPRGLGSDPQHAPPWCREQCELQGYCIPLFDARQRQIGAMIPDRPSHLPSEVVLLAAFESIGICPCCSTPKSAYRHFIVLHSIQVAEVTLPQAFWRRKYRRIGYGWTYNRDHKRLPKDAAGNNEVNELYLARWQQPPELIDIV</sequence>
<organism evidence="2 3">
    <name type="scientific">Macrophomina phaseolina</name>
    <dbReference type="NCBI Taxonomy" id="35725"/>
    <lineage>
        <taxon>Eukaryota</taxon>
        <taxon>Fungi</taxon>
        <taxon>Dikarya</taxon>
        <taxon>Ascomycota</taxon>
        <taxon>Pezizomycotina</taxon>
        <taxon>Dothideomycetes</taxon>
        <taxon>Dothideomycetes incertae sedis</taxon>
        <taxon>Botryosphaeriales</taxon>
        <taxon>Botryosphaeriaceae</taxon>
        <taxon>Macrophomina</taxon>
    </lineage>
</organism>
<dbReference type="InterPro" id="IPR010730">
    <property type="entry name" value="HET"/>
</dbReference>
<dbReference type="Gene3D" id="1.25.40.20">
    <property type="entry name" value="Ankyrin repeat-containing domain"/>
    <property type="match status" value="1"/>
</dbReference>
<accession>A0ABQ8FR10</accession>
<dbReference type="Pfam" id="PF06985">
    <property type="entry name" value="HET"/>
    <property type="match status" value="1"/>
</dbReference>
<name>A0ABQ8FR10_9PEZI</name>
<feature type="domain" description="Heterokaryon incompatibility" evidence="1">
    <location>
        <begin position="498"/>
        <end position="664"/>
    </location>
</feature>
<dbReference type="InterPro" id="IPR036770">
    <property type="entry name" value="Ankyrin_rpt-contain_sf"/>
</dbReference>
<reference evidence="2 3" key="1">
    <citation type="journal article" date="2021" name="Nat. Commun.">
        <title>Genetic determinants of endophytism in the Arabidopsis root mycobiome.</title>
        <authorList>
            <person name="Mesny F."/>
            <person name="Miyauchi S."/>
            <person name="Thiergart T."/>
            <person name="Pickel B."/>
            <person name="Atanasova L."/>
            <person name="Karlsson M."/>
            <person name="Huettel B."/>
            <person name="Barry K.W."/>
            <person name="Haridas S."/>
            <person name="Chen C."/>
            <person name="Bauer D."/>
            <person name="Andreopoulos W."/>
            <person name="Pangilinan J."/>
            <person name="LaButti K."/>
            <person name="Riley R."/>
            <person name="Lipzen A."/>
            <person name="Clum A."/>
            <person name="Drula E."/>
            <person name="Henrissat B."/>
            <person name="Kohler A."/>
            <person name="Grigoriev I.V."/>
            <person name="Martin F.M."/>
            <person name="Hacquard S."/>
        </authorList>
    </citation>
    <scope>NUCLEOTIDE SEQUENCE [LARGE SCALE GENOMIC DNA]</scope>
    <source>
        <strain evidence="2 3">MPI-SDFR-AT-0080</strain>
    </source>
</reference>